<sequence length="265" mass="28146">MDMKRNNSKKWIKNVTIATAVLVFGIGVGFAAKVAGTPNSDNDGAKTIVAAANDATDSVVKETIAQKETETDTETAAIEATTEVTTEEATEAVTEQSSTIAETQPQTETATEAVQVTEHTEAATKAPVPVVQTPSDERVAQVISGINAERAAAGVSAVTYDAILTDMAQVRASENAVNDYFVIENGKHKRPDGRNASSICSDFGQAGYFGEVMGRYQTSPVEIVNGWHNSATHYACMTSTKYSRVGVGVAADSEGYLYWVAIFMD</sequence>
<evidence type="ECO:0000313" key="3">
    <source>
        <dbReference type="Proteomes" id="UP000001476"/>
    </source>
</evidence>
<dbReference type="SUPFAM" id="SSF55797">
    <property type="entry name" value="PR-1-like"/>
    <property type="match status" value="1"/>
</dbReference>
<accession>C4Z2Z9</accession>
<evidence type="ECO:0000313" key="2">
    <source>
        <dbReference type="EMBL" id="ACR71404.1"/>
    </source>
</evidence>
<dbReference type="Pfam" id="PF00188">
    <property type="entry name" value="CAP"/>
    <property type="match status" value="1"/>
</dbReference>
<feature type="domain" description="SCP" evidence="1">
    <location>
        <begin position="146"/>
        <end position="263"/>
    </location>
</feature>
<dbReference type="InterPro" id="IPR035940">
    <property type="entry name" value="CAP_sf"/>
</dbReference>
<gene>
    <name evidence="2" type="ordered locus">EUBELI_00368</name>
</gene>
<dbReference type="STRING" id="515620.EUBELI_00368"/>
<dbReference type="InterPro" id="IPR014044">
    <property type="entry name" value="CAP_dom"/>
</dbReference>
<dbReference type="Gene3D" id="3.40.33.10">
    <property type="entry name" value="CAP"/>
    <property type="match status" value="1"/>
</dbReference>
<keyword evidence="3" id="KW-1185">Reference proteome</keyword>
<dbReference type="PANTHER" id="PTHR31157:SF1">
    <property type="entry name" value="SCP DOMAIN-CONTAINING PROTEIN"/>
    <property type="match status" value="1"/>
</dbReference>
<protein>
    <recommendedName>
        <fullName evidence="1">SCP domain-containing protein</fullName>
    </recommendedName>
</protein>
<dbReference type="PANTHER" id="PTHR31157">
    <property type="entry name" value="SCP DOMAIN-CONTAINING PROTEIN"/>
    <property type="match status" value="1"/>
</dbReference>
<dbReference type="EMBL" id="CP001104">
    <property type="protein sequence ID" value="ACR71404.1"/>
    <property type="molecule type" value="Genomic_DNA"/>
</dbReference>
<proteinExistence type="predicted"/>
<dbReference type="eggNOG" id="COG2340">
    <property type="taxonomic scope" value="Bacteria"/>
</dbReference>
<dbReference type="HOGENOM" id="CLU_1048657_0_0_9"/>
<evidence type="ECO:0000259" key="1">
    <source>
        <dbReference type="Pfam" id="PF00188"/>
    </source>
</evidence>
<dbReference type="KEGG" id="eel:EUBELI_00368"/>
<dbReference type="AlphaFoldDB" id="C4Z2Z9"/>
<dbReference type="CDD" id="cd05379">
    <property type="entry name" value="CAP_bacterial"/>
    <property type="match status" value="1"/>
</dbReference>
<organism evidence="2 3">
    <name type="scientific">Lachnospira eligens (strain ATCC 27750 / DSM 3376 / VPI C15-48 / C15-B4)</name>
    <name type="common">Eubacterium eligens</name>
    <dbReference type="NCBI Taxonomy" id="515620"/>
    <lineage>
        <taxon>Bacteria</taxon>
        <taxon>Bacillati</taxon>
        <taxon>Bacillota</taxon>
        <taxon>Clostridia</taxon>
        <taxon>Lachnospirales</taxon>
        <taxon>Lachnospiraceae</taxon>
        <taxon>Lachnospira</taxon>
    </lineage>
</organism>
<dbReference type="Proteomes" id="UP000001476">
    <property type="component" value="Chromosome"/>
</dbReference>
<reference evidence="2 3" key="1">
    <citation type="journal article" date="2009" name="Proc. Natl. Acad. Sci. U.S.A.">
        <title>Characterizing a model human gut microbiota composed of members of its two dominant bacterial phyla.</title>
        <authorList>
            <person name="Mahowald M.A."/>
            <person name="Rey F.E."/>
            <person name="Seedorf H."/>
            <person name="Turnbaugh P.J."/>
            <person name="Fulton R.S."/>
            <person name="Wollam A."/>
            <person name="Shah N."/>
            <person name="Wang C."/>
            <person name="Magrini V."/>
            <person name="Wilson R.K."/>
            <person name="Cantarel B.L."/>
            <person name="Coutinho P.M."/>
            <person name="Henrissat B."/>
            <person name="Crock L.W."/>
            <person name="Russell A."/>
            <person name="Verberkmoes N.C."/>
            <person name="Hettich R.L."/>
            <person name="Gordon J.I."/>
        </authorList>
    </citation>
    <scope>NUCLEOTIDE SEQUENCE [LARGE SCALE GENOMIC DNA]</scope>
    <source>
        <strain evidence="3">ATCC 27750 / DSM 3376 / VPI C15-48 / C15-B4</strain>
    </source>
</reference>
<name>C4Z2Z9_LACE2</name>